<evidence type="ECO:0000313" key="1">
    <source>
        <dbReference type="EMBL" id="OEJ87330.1"/>
    </source>
</evidence>
<dbReference type="OrthoDB" id="408933at2759"/>
<name>A0A1E5RK95_HANUV</name>
<evidence type="ECO:0000313" key="2">
    <source>
        <dbReference type="Proteomes" id="UP000095358"/>
    </source>
</evidence>
<protein>
    <recommendedName>
        <fullName evidence="3">54S ribosomal protein L27, mitochondrial</fullName>
    </recommendedName>
</protein>
<dbReference type="VEuPathDB" id="FungiDB:AWRI3580_g2688"/>
<organism evidence="1 2">
    <name type="scientific">Hanseniaspora uvarum</name>
    <name type="common">Yeast</name>
    <name type="synonym">Kloeckera apiculata</name>
    <dbReference type="NCBI Taxonomy" id="29833"/>
    <lineage>
        <taxon>Eukaryota</taxon>
        <taxon>Fungi</taxon>
        <taxon>Dikarya</taxon>
        <taxon>Ascomycota</taxon>
        <taxon>Saccharomycotina</taxon>
        <taxon>Saccharomycetes</taxon>
        <taxon>Saccharomycodales</taxon>
        <taxon>Saccharomycodaceae</taxon>
        <taxon>Hanseniaspora</taxon>
    </lineage>
</organism>
<keyword evidence="2" id="KW-1185">Reference proteome</keyword>
<dbReference type="Pfam" id="PF09809">
    <property type="entry name" value="MRP-L27"/>
    <property type="match status" value="1"/>
</dbReference>
<proteinExistence type="predicted"/>
<evidence type="ECO:0008006" key="3">
    <source>
        <dbReference type="Google" id="ProtNLM"/>
    </source>
</evidence>
<dbReference type="GO" id="GO:0005762">
    <property type="term" value="C:mitochondrial large ribosomal subunit"/>
    <property type="evidence" value="ECO:0007669"/>
    <property type="project" value="InterPro"/>
</dbReference>
<dbReference type="GO" id="GO:0003735">
    <property type="term" value="F:structural constituent of ribosome"/>
    <property type="evidence" value="ECO:0007669"/>
    <property type="project" value="InterPro"/>
</dbReference>
<gene>
    <name evidence="1" type="ORF">AWRI3580_g2688</name>
</gene>
<dbReference type="EMBL" id="LPNN01000005">
    <property type="protein sequence ID" value="OEJ87330.1"/>
    <property type="molecule type" value="Genomic_DNA"/>
</dbReference>
<dbReference type="AlphaFoldDB" id="A0A1E5RK95"/>
<accession>A0A1E5RK95</accession>
<dbReference type="InterPro" id="IPR019189">
    <property type="entry name" value="Ribosomal_mL41"/>
</dbReference>
<dbReference type="Proteomes" id="UP000095358">
    <property type="component" value="Unassembled WGS sequence"/>
</dbReference>
<sequence length="151" mass="17239">MLKQTQTLLAGYKLNYSGEVVWSIHKKVHKNYKLAPNSTKYLKNRFHKGTGSSGIGKVDPYSGKYVFSQSRIRTYPQPIDYDASLKPLVDPNLNRVYEKWDMAKYPKGHLSGSYFTNLVLENVENPSKDNTVELTTVTEGVHEGRKIVEKK</sequence>
<reference evidence="2" key="1">
    <citation type="journal article" date="2016" name="Genome Announc.">
        <title>Genome sequences of three species of Hanseniaspora isolated from spontaneous wine fermentations.</title>
        <authorList>
            <person name="Sternes P.R."/>
            <person name="Lee D."/>
            <person name="Kutyna D.R."/>
            <person name="Borneman A.R."/>
        </authorList>
    </citation>
    <scope>NUCLEOTIDE SEQUENCE [LARGE SCALE GENOMIC DNA]</scope>
    <source>
        <strain evidence="2">AWRI3580</strain>
    </source>
</reference>
<comment type="caution">
    <text evidence="1">The sequence shown here is derived from an EMBL/GenBank/DDBJ whole genome shotgun (WGS) entry which is preliminary data.</text>
</comment>